<feature type="domain" description="Glycosyltransferase subfamily 4-like N-terminal" evidence="1">
    <location>
        <begin position="21"/>
        <end position="120"/>
    </location>
</feature>
<dbReference type="GO" id="GO:0016757">
    <property type="term" value="F:glycosyltransferase activity"/>
    <property type="evidence" value="ECO:0007669"/>
    <property type="project" value="UniProtKB-KW"/>
</dbReference>
<dbReference type="Proteomes" id="UP001606134">
    <property type="component" value="Unassembled WGS sequence"/>
</dbReference>
<comment type="caution">
    <text evidence="2">The sequence shown here is derived from an EMBL/GenBank/DDBJ whole genome shotgun (WGS) entry which is preliminary data.</text>
</comment>
<organism evidence="2 3">
    <name type="scientific">Pelomonas candidula</name>
    <dbReference type="NCBI Taxonomy" id="3299025"/>
    <lineage>
        <taxon>Bacteria</taxon>
        <taxon>Pseudomonadati</taxon>
        <taxon>Pseudomonadota</taxon>
        <taxon>Betaproteobacteria</taxon>
        <taxon>Burkholderiales</taxon>
        <taxon>Sphaerotilaceae</taxon>
        <taxon>Roseateles</taxon>
    </lineage>
</organism>
<dbReference type="InterPro" id="IPR028098">
    <property type="entry name" value="Glyco_trans_4-like_N"/>
</dbReference>
<dbReference type="Pfam" id="PF13692">
    <property type="entry name" value="Glyco_trans_1_4"/>
    <property type="match status" value="1"/>
</dbReference>
<evidence type="ECO:0000313" key="2">
    <source>
        <dbReference type="EMBL" id="MFG6487352.1"/>
    </source>
</evidence>
<evidence type="ECO:0000313" key="3">
    <source>
        <dbReference type="Proteomes" id="UP001606134"/>
    </source>
</evidence>
<proteinExistence type="predicted"/>
<dbReference type="SUPFAM" id="SSF53756">
    <property type="entry name" value="UDP-Glycosyltransferase/glycogen phosphorylase"/>
    <property type="match status" value="1"/>
</dbReference>
<dbReference type="PANTHER" id="PTHR12526">
    <property type="entry name" value="GLYCOSYLTRANSFERASE"/>
    <property type="match status" value="1"/>
</dbReference>
<dbReference type="EC" id="2.4.-.-" evidence="2"/>
<protein>
    <submittedName>
        <fullName evidence="2">Glycosyltransferase</fullName>
        <ecNumber evidence="2">2.4.-.-</ecNumber>
    </submittedName>
</protein>
<accession>A0ABW7HBQ9</accession>
<gene>
    <name evidence="2" type="ORF">ACG04R_11785</name>
</gene>
<keyword evidence="2" id="KW-0328">Glycosyltransferase</keyword>
<dbReference type="Pfam" id="PF13439">
    <property type="entry name" value="Glyco_transf_4"/>
    <property type="match status" value="1"/>
</dbReference>
<dbReference type="Gene3D" id="3.40.50.2000">
    <property type="entry name" value="Glycogen Phosphorylase B"/>
    <property type="match status" value="2"/>
</dbReference>
<dbReference type="EMBL" id="JBIGIC010000005">
    <property type="protein sequence ID" value="MFG6487352.1"/>
    <property type="molecule type" value="Genomic_DNA"/>
</dbReference>
<reference evidence="2 3" key="1">
    <citation type="submission" date="2024-08" db="EMBL/GenBank/DDBJ databases">
        <authorList>
            <person name="Lu H."/>
        </authorList>
    </citation>
    <scope>NUCLEOTIDE SEQUENCE [LARGE SCALE GENOMIC DNA]</scope>
    <source>
        <strain evidence="2 3">BYS78W</strain>
    </source>
</reference>
<evidence type="ECO:0000259" key="1">
    <source>
        <dbReference type="Pfam" id="PF13439"/>
    </source>
</evidence>
<keyword evidence="2" id="KW-0808">Transferase</keyword>
<keyword evidence="3" id="KW-1185">Reference proteome</keyword>
<dbReference type="RefSeq" id="WP_394410036.1">
    <property type="nucleotide sequence ID" value="NZ_JBIGIC010000005.1"/>
</dbReference>
<name>A0ABW7HBQ9_9BURK</name>
<sequence length="360" mass="37870">MPPPFEPLTLVHVVFSSRIAGGERHCIDLANAQAALGHRVHVIGSAGSAVAGALAEGVTFHGLKLPLLRGWRVAALARRLGADICHGHLGPACKAAARASSATRVGTLHVGYKAHHHARLDGLVCVNRAQHEALPKGEALASVIYNWAPERDAAAAARTTDLRAELGLAPGQLLVGSVGRLHVSKGMDLLIRGFRAHAPADAVLAILGEGPDEAQLKALAAGDARIRLLGYRTDVDQALKAFDLFVSPSREEAFPLAILEAMRAGRPVLSTATQGPQEMLAGQPARLVSVGDADRLGRAIAEELARLRALPADGRAVSYATAAYDRGNAVARTLGFYRDVINHRAALAPSFEDEEEAIIA</sequence>